<evidence type="ECO:0008006" key="3">
    <source>
        <dbReference type="Google" id="ProtNLM"/>
    </source>
</evidence>
<keyword evidence="2" id="KW-1185">Reference proteome</keyword>
<dbReference type="EMBL" id="CP023036">
    <property type="protein sequence ID" value="AXY21459.1"/>
    <property type="molecule type" value="Genomic_DNA"/>
</dbReference>
<proteinExistence type="predicted"/>
<dbReference type="Proteomes" id="UP000264120">
    <property type="component" value="Chromosome"/>
</dbReference>
<accession>A0A347W9B6</accession>
<dbReference type="RefSeq" id="WP_118962500.1">
    <property type="nucleotide sequence ID" value="NZ_CP023036.1"/>
</dbReference>
<sequence length="131" mass="14708">MAGILPPTPAVSRSYRLSTYHVPGLPVIRIGRRPQWRRCVVPQGDIVLLSACNPGGRLRPDGWNHRMMQALSQHLRGVKHELGEGRLGRWSEPLYAVRVPLARGLRLAHLFRQNAVVVLNGDRPARLVYLA</sequence>
<dbReference type="InterPro" id="IPR021710">
    <property type="entry name" value="DUF3293"/>
</dbReference>
<dbReference type="AlphaFoldDB" id="A0A347W9B6"/>
<dbReference type="OrthoDB" id="7280165at2"/>
<dbReference type="Pfam" id="PF11697">
    <property type="entry name" value="DUF3293"/>
    <property type="match status" value="1"/>
</dbReference>
<evidence type="ECO:0000313" key="1">
    <source>
        <dbReference type="EMBL" id="AXY21459.1"/>
    </source>
</evidence>
<dbReference type="KEGG" id="ksc:CD178_00646"/>
<name>A0A347W9B6_9PROT</name>
<evidence type="ECO:0000313" key="2">
    <source>
        <dbReference type="Proteomes" id="UP000264120"/>
    </source>
</evidence>
<protein>
    <recommendedName>
        <fullName evidence="3">DUF3293 domain-containing protein</fullName>
    </recommendedName>
</protein>
<gene>
    <name evidence="1" type="ORF">CD178_00646</name>
</gene>
<reference evidence="1 2" key="1">
    <citation type="submission" date="2017-08" db="EMBL/GenBank/DDBJ databases">
        <title>Complete genome sequence of Gluconacetobacter saccharivorans CV1 isolated from Fermented Vinegar.</title>
        <authorList>
            <person name="Kim S.-Y."/>
        </authorList>
    </citation>
    <scope>NUCLEOTIDE SEQUENCE [LARGE SCALE GENOMIC DNA]</scope>
    <source>
        <strain evidence="1 2">CV1</strain>
    </source>
</reference>
<organism evidence="1 2">
    <name type="scientific">Komagataeibacter saccharivorans</name>
    <dbReference type="NCBI Taxonomy" id="265959"/>
    <lineage>
        <taxon>Bacteria</taxon>
        <taxon>Pseudomonadati</taxon>
        <taxon>Pseudomonadota</taxon>
        <taxon>Alphaproteobacteria</taxon>
        <taxon>Acetobacterales</taxon>
        <taxon>Acetobacteraceae</taxon>
        <taxon>Komagataeibacter</taxon>
    </lineage>
</organism>